<dbReference type="EMBL" id="CALNXJ010000017">
    <property type="protein sequence ID" value="CAH3119708.1"/>
    <property type="molecule type" value="Genomic_DNA"/>
</dbReference>
<accession>A0AAU9WMZ4</accession>
<comment type="subcellular location">
    <subcellularLocation>
        <location evidence="1">Membrane</location>
        <topology evidence="1">Multi-pass membrane protein</topology>
    </subcellularLocation>
</comment>
<feature type="transmembrane region" description="Helical" evidence="8">
    <location>
        <begin position="248"/>
        <end position="269"/>
    </location>
</feature>
<dbReference type="PANTHER" id="PTHR35578">
    <property type="entry name" value="PROLINE-RICH TRANSMEMBRANE PROTEIN 4-RELATED"/>
    <property type="match status" value="1"/>
</dbReference>
<feature type="transmembrane region" description="Helical" evidence="8">
    <location>
        <begin position="160"/>
        <end position="180"/>
    </location>
</feature>
<feature type="transmembrane region" description="Helical" evidence="8">
    <location>
        <begin position="120"/>
        <end position="140"/>
    </location>
</feature>
<feature type="region of interest" description="Disordered" evidence="7">
    <location>
        <begin position="1"/>
        <end position="26"/>
    </location>
</feature>
<feature type="transmembrane region" description="Helical" evidence="8">
    <location>
        <begin position="289"/>
        <end position="310"/>
    </location>
</feature>
<name>A0AAU9WMZ4_9CNID</name>
<keyword evidence="11" id="KW-1185">Reference proteome</keyword>
<evidence type="ECO:0000256" key="3">
    <source>
        <dbReference type="ARBA" id="ARBA00022692"/>
    </source>
</evidence>
<feature type="transmembrane region" description="Helical" evidence="8">
    <location>
        <begin position="85"/>
        <end position="108"/>
    </location>
</feature>
<sequence>MISKQHRRALLDAEPEAEATKEPYTKSFGEPLPEWHTAIPTWGVAWKIYQYGLGAAFGILMVLTSALILRALSSNRARRPKKANLIVLVLLFMFGLLRCLYLCIDAYSTKHILPKAVANFVWTLGNPCIITAYTLIFLVLKNIFVLRERFMVWYTAKNILFIAVPYFSLQLVAEVTLFYVPNIDVLTFICQLVYVLFSLSLSFFYSFIAYLLWKNFRAENSQGSAEKSRQHFTWTVSKSSPRGRQTRSIIKTCVAAVLGGVILCALQIYSMSGVYGVFSDAIYVEAWPWLIFNFSMRVLELFLSFVLFSAASTQGTRRRQCQSFPVSSAGSFQGRARQRNCVISLSPNAIGSAGLSTKGTAIL</sequence>
<dbReference type="InterPro" id="IPR059081">
    <property type="entry name" value="PRRT3-4"/>
</dbReference>
<evidence type="ECO:0000256" key="4">
    <source>
        <dbReference type="ARBA" id="ARBA00022729"/>
    </source>
</evidence>
<dbReference type="Pfam" id="PF25987">
    <property type="entry name" value="PRRT3"/>
    <property type="match status" value="1"/>
</dbReference>
<gene>
    <name evidence="10" type="ORF">PMEA_00008422</name>
</gene>
<keyword evidence="2" id="KW-0597">Phosphoprotein</keyword>
<keyword evidence="3 8" id="KW-0812">Transmembrane</keyword>
<evidence type="ECO:0000256" key="2">
    <source>
        <dbReference type="ARBA" id="ARBA00022553"/>
    </source>
</evidence>
<keyword evidence="4" id="KW-0732">Signal</keyword>
<dbReference type="InterPro" id="IPR052836">
    <property type="entry name" value="PRRT_domain-containing"/>
</dbReference>
<evidence type="ECO:0000256" key="8">
    <source>
        <dbReference type="SAM" id="Phobius"/>
    </source>
</evidence>
<evidence type="ECO:0000313" key="11">
    <source>
        <dbReference type="Proteomes" id="UP001159428"/>
    </source>
</evidence>
<dbReference type="AlphaFoldDB" id="A0AAU9WMZ4"/>
<evidence type="ECO:0000259" key="9">
    <source>
        <dbReference type="Pfam" id="PF25987"/>
    </source>
</evidence>
<reference evidence="10 11" key="1">
    <citation type="submission" date="2022-05" db="EMBL/GenBank/DDBJ databases">
        <authorList>
            <consortium name="Genoscope - CEA"/>
            <person name="William W."/>
        </authorList>
    </citation>
    <scope>NUCLEOTIDE SEQUENCE [LARGE SCALE GENOMIC DNA]</scope>
</reference>
<dbReference type="PANTHER" id="PTHR35578:SF6">
    <property type="entry name" value="PROLINE-RICH TRANSMEMBRANE PROTEIN 4"/>
    <property type="match status" value="1"/>
</dbReference>
<keyword evidence="5 8" id="KW-1133">Transmembrane helix</keyword>
<feature type="domain" description="Proline-rich transmembrane protein 3/4" evidence="9">
    <location>
        <begin position="25"/>
        <end position="320"/>
    </location>
</feature>
<keyword evidence="6 8" id="KW-0472">Membrane</keyword>
<evidence type="ECO:0000256" key="5">
    <source>
        <dbReference type="ARBA" id="ARBA00022989"/>
    </source>
</evidence>
<feature type="transmembrane region" description="Helical" evidence="8">
    <location>
        <begin position="192"/>
        <end position="213"/>
    </location>
</feature>
<evidence type="ECO:0000256" key="1">
    <source>
        <dbReference type="ARBA" id="ARBA00004141"/>
    </source>
</evidence>
<comment type="caution">
    <text evidence="10">The sequence shown here is derived from an EMBL/GenBank/DDBJ whole genome shotgun (WGS) entry which is preliminary data.</text>
</comment>
<proteinExistence type="predicted"/>
<protein>
    <recommendedName>
        <fullName evidence="9">Proline-rich transmembrane protein 3/4 domain-containing protein</fullName>
    </recommendedName>
</protein>
<organism evidence="10 11">
    <name type="scientific">Pocillopora meandrina</name>
    <dbReference type="NCBI Taxonomy" id="46732"/>
    <lineage>
        <taxon>Eukaryota</taxon>
        <taxon>Metazoa</taxon>
        <taxon>Cnidaria</taxon>
        <taxon>Anthozoa</taxon>
        <taxon>Hexacorallia</taxon>
        <taxon>Scleractinia</taxon>
        <taxon>Astrocoeniina</taxon>
        <taxon>Pocilloporidae</taxon>
        <taxon>Pocillopora</taxon>
    </lineage>
</organism>
<evidence type="ECO:0000256" key="7">
    <source>
        <dbReference type="SAM" id="MobiDB-lite"/>
    </source>
</evidence>
<evidence type="ECO:0000313" key="10">
    <source>
        <dbReference type="EMBL" id="CAH3119708.1"/>
    </source>
</evidence>
<feature type="transmembrane region" description="Helical" evidence="8">
    <location>
        <begin position="48"/>
        <end position="73"/>
    </location>
</feature>
<dbReference type="Proteomes" id="UP001159428">
    <property type="component" value="Unassembled WGS sequence"/>
</dbReference>
<evidence type="ECO:0000256" key="6">
    <source>
        <dbReference type="ARBA" id="ARBA00023136"/>
    </source>
</evidence>